<feature type="compositionally biased region" description="Basic and acidic residues" evidence="1">
    <location>
        <begin position="163"/>
        <end position="216"/>
    </location>
</feature>
<accession>A0AAV4F199</accession>
<dbReference type="AlphaFoldDB" id="A0AAV4F199"/>
<organism evidence="2 3">
    <name type="scientific">Elysia marginata</name>
    <dbReference type="NCBI Taxonomy" id="1093978"/>
    <lineage>
        <taxon>Eukaryota</taxon>
        <taxon>Metazoa</taxon>
        <taxon>Spiralia</taxon>
        <taxon>Lophotrochozoa</taxon>
        <taxon>Mollusca</taxon>
        <taxon>Gastropoda</taxon>
        <taxon>Heterobranchia</taxon>
        <taxon>Euthyneura</taxon>
        <taxon>Panpulmonata</taxon>
        <taxon>Sacoglossa</taxon>
        <taxon>Placobranchoidea</taxon>
        <taxon>Plakobranchidae</taxon>
        <taxon>Elysia</taxon>
    </lineage>
</organism>
<keyword evidence="3" id="KW-1185">Reference proteome</keyword>
<feature type="compositionally biased region" description="Basic and acidic residues" evidence="1">
    <location>
        <begin position="319"/>
        <end position="332"/>
    </location>
</feature>
<dbReference type="Proteomes" id="UP000762676">
    <property type="component" value="Unassembled WGS sequence"/>
</dbReference>
<comment type="caution">
    <text evidence="2">The sequence shown here is derived from an EMBL/GenBank/DDBJ whole genome shotgun (WGS) entry which is preliminary data.</text>
</comment>
<evidence type="ECO:0000256" key="1">
    <source>
        <dbReference type="SAM" id="MobiDB-lite"/>
    </source>
</evidence>
<evidence type="ECO:0000313" key="3">
    <source>
        <dbReference type="Proteomes" id="UP000762676"/>
    </source>
</evidence>
<sequence>MDEQDQRHSSPPSPPGIESADRLEPSSGRDNQEGDAREENGPGGEAGQEDPSQTNQDTESGDPTNSEENNISDERGNKEGQENEVVDAKHEEENKEQGQKGEGEREEDRRSETEQRASSPSPSQGLKEEEKEDKKEENVPEYLSTGDEEKTRQTTPRPPVVGESKEEKEDKPQEKEKPKMDDILQDLEEKERQGGGVPKENRDFGEESPDDTRQDENEREEEIYAAPIPPQNQRGRAPGGKERAGRDQSPAKSVRAGRDSSPGKSVRGGRGVGRGGSVMNGGGSREVNNRQNKILNKRNSFNRTSLPQIGNSQYENGDGSDRQSYKGKEVKTRLNYSVDDVVS</sequence>
<dbReference type="EMBL" id="BMAT01011115">
    <property type="protein sequence ID" value="GFR66992.1"/>
    <property type="molecule type" value="Genomic_DNA"/>
</dbReference>
<proteinExistence type="predicted"/>
<feature type="compositionally biased region" description="Basic and acidic residues" evidence="1">
    <location>
        <begin position="30"/>
        <end position="40"/>
    </location>
</feature>
<feature type="compositionally biased region" description="Gly residues" evidence="1">
    <location>
        <begin position="266"/>
        <end position="284"/>
    </location>
</feature>
<feature type="compositionally biased region" description="Basic and acidic residues" evidence="1">
    <location>
        <begin position="72"/>
        <end position="115"/>
    </location>
</feature>
<gene>
    <name evidence="2" type="ORF">ElyMa_005572300</name>
</gene>
<feature type="compositionally biased region" description="Polar residues" evidence="1">
    <location>
        <begin position="289"/>
        <end position="315"/>
    </location>
</feature>
<feature type="region of interest" description="Disordered" evidence="1">
    <location>
        <begin position="1"/>
        <end position="343"/>
    </location>
</feature>
<feature type="compositionally biased region" description="Polar residues" evidence="1">
    <location>
        <begin position="50"/>
        <end position="69"/>
    </location>
</feature>
<name>A0AAV4F199_9GAST</name>
<evidence type="ECO:0000313" key="2">
    <source>
        <dbReference type="EMBL" id="GFR66992.1"/>
    </source>
</evidence>
<reference evidence="2 3" key="1">
    <citation type="journal article" date="2021" name="Elife">
        <title>Chloroplast acquisition without the gene transfer in kleptoplastic sea slugs, Plakobranchus ocellatus.</title>
        <authorList>
            <person name="Maeda T."/>
            <person name="Takahashi S."/>
            <person name="Yoshida T."/>
            <person name="Shimamura S."/>
            <person name="Takaki Y."/>
            <person name="Nagai Y."/>
            <person name="Toyoda A."/>
            <person name="Suzuki Y."/>
            <person name="Arimoto A."/>
            <person name="Ishii H."/>
            <person name="Satoh N."/>
            <person name="Nishiyama T."/>
            <person name="Hasebe M."/>
            <person name="Maruyama T."/>
            <person name="Minagawa J."/>
            <person name="Obokata J."/>
            <person name="Shigenobu S."/>
        </authorList>
    </citation>
    <scope>NUCLEOTIDE SEQUENCE [LARGE SCALE GENOMIC DNA]</scope>
</reference>
<protein>
    <submittedName>
        <fullName evidence="2">Uncharacterized protein</fullName>
    </submittedName>
</protein>
<feature type="compositionally biased region" description="Basic and acidic residues" evidence="1">
    <location>
        <begin position="126"/>
        <end position="138"/>
    </location>
</feature>